<sequence length="152" mass="15939">MDPVSATLLAELAGGAGGALGRQAWAGLTSLVRRPFGQHHGESAQSPTAGTGETELMRLAEEPGDTVRARALRDVLAMRAAADPEFSTDLRQWHEQAKHIRTGDGDVHNTVSGGNQYGHVVQGRDFSGVTFNSPAPPAPPRAPETETPPTPG</sequence>
<evidence type="ECO:0000256" key="1">
    <source>
        <dbReference type="SAM" id="MobiDB-lite"/>
    </source>
</evidence>
<gene>
    <name evidence="2" type="ORF">V2S66_13860</name>
</gene>
<feature type="region of interest" description="Disordered" evidence="1">
    <location>
        <begin position="98"/>
        <end position="152"/>
    </location>
</feature>
<dbReference type="EMBL" id="JAZEWV010000009">
    <property type="protein sequence ID" value="MEE4543049.1"/>
    <property type="molecule type" value="Genomic_DNA"/>
</dbReference>
<reference evidence="2 3" key="1">
    <citation type="submission" date="2023-12" db="EMBL/GenBank/DDBJ databases">
        <title>Streptomyces sp. V4-01.</title>
        <authorList>
            <person name="Somphong A."/>
            <person name="Phongsopitanun W."/>
        </authorList>
    </citation>
    <scope>NUCLEOTIDE SEQUENCE [LARGE SCALE GENOMIC DNA]</scope>
    <source>
        <strain evidence="2 3">V4-01</strain>
    </source>
</reference>
<accession>A0ABU7PCL2</accession>
<feature type="compositionally biased region" description="Pro residues" evidence="1">
    <location>
        <begin position="134"/>
        <end position="152"/>
    </location>
</feature>
<name>A0ABU7PCL2_9ACTN</name>
<organism evidence="2 3">
    <name type="scientific">Actinacidiphila polyblastidii</name>
    <dbReference type="NCBI Taxonomy" id="3110430"/>
    <lineage>
        <taxon>Bacteria</taxon>
        <taxon>Bacillati</taxon>
        <taxon>Actinomycetota</taxon>
        <taxon>Actinomycetes</taxon>
        <taxon>Kitasatosporales</taxon>
        <taxon>Streptomycetaceae</taxon>
        <taxon>Actinacidiphila</taxon>
    </lineage>
</organism>
<dbReference type="Proteomes" id="UP001344658">
    <property type="component" value="Unassembled WGS sequence"/>
</dbReference>
<evidence type="ECO:0000313" key="2">
    <source>
        <dbReference type="EMBL" id="MEE4543049.1"/>
    </source>
</evidence>
<dbReference type="RefSeq" id="WP_330795139.1">
    <property type="nucleotide sequence ID" value="NZ_JAZEWV010000009.1"/>
</dbReference>
<feature type="compositionally biased region" description="Basic and acidic residues" evidence="1">
    <location>
        <begin position="98"/>
        <end position="107"/>
    </location>
</feature>
<keyword evidence="3" id="KW-1185">Reference proteome</keyword>
<evidence type="ECO:0000313" key="3">
    <source>
        <dbReference type="Proteomes" id="UP001344658"/>
    </source>
</evidence>
<comment type="caution">
    <text evidence="2">The sequence shown here is derived from an EMBL/GenBank/DDBJ whole genome shotgun (WGS) entry which is preliminary data.</text>
</comment>
<protein>
    <submittedName>
        <fullName evidence="2">Uncharacterized protein</fullName>
    </submittedName>
</protein>
<proteinExistence type="predicted"/>